<dbReference type="AlphaFoldDB" id="A0A5M9I056"/>
<reference evidence="3" key="1">
    <citation type="submission" date="2019-07" db="EMBL/GenBank/DDBJ databases">
        <authorList>
            <person name="Wongkuna S."/>
            <person name="Scaria J."/>
        </authorList>
    </citation>
    <scope>NUCLEOTIDE SEQUENCE [LARGE SCALE GENOMIC DNA]</scope>
    <source>
        <strain evidence="3">SW178</strain>
    </source>
</reference>
<evidence type="ECO:0000256" key="1">
    <source>
        <dbReference type="SAM" id="MobiDB-lite"/>
    </source>
</evidence>
<feature type="transmembrane region" description="Helical" evidence="2">
    <location>
        <begin position="34"/>
        <end position="53"/>
    </location>
</feature>
<evidence type="ECO:0000313" key="3">
    <source>
        <dbReference type="EMBL" id="KAA8501186.1"/>
    </source>
</evidence>
<feature type="region of interest" description="Disordered" evidence="1">
    <location>
        <begin position="61"/>
        <end position="111"/>
    </location>
</feature>
<name>A0A5M9I056_9FIRM</name>
<keyword evidence="2" id="KW-0812">Transmembrane</keyword>
<proteinExistence type="predicted"/>
<evidence type="ECO:0000313" key="4">
    <source>
        <dbReference type="Proteomes" id="UP000322025"/>
    </source>
</evidence>
<keyword evidence="2" id="KW-1133">Transmembrane helix</keyword>
<sequence length="320" mass="35162">MRLDRRRRYRDEIIRKKKKEKIKKQEKIKLSRKLIILFCCIFVIIIVAAAIVWSRASEQMPSDPLENETVNNASDSDAEKSQDTEKESDTDKESENVDGNNSGQDTSESIAGLDSGAASETVLQEGVQGLTLPYNIPGSGLVVRGISSYDGIYLEDGSDENISGVTVMLLQNAGETEVEYASVSVNRDGTPLQFEASALPAGATVVVQEKSRTPFQEGNYTDCSANVAEVNEFGMADEQIQIEETGEQEITVTNLTDQKIPAVRIFYKFYMEDEAAYVGGITYTAKITNLNAGASQTITPSHYLKGSSKIMMVRTYDTAD</sequence>
<feature type="compositionally biased region" description="Basic and acidic residues" evidence="1">
    <location>
        <begin position="77"/>
        <end position="95"/>
    </location>
</feature>
<keyword evidence="2" id="KW-0472">Membrane</keyword>
<comment type="caution">
    <text evidence="3">The sequence shown here is derived from an EMBL/GenBank/DDBJ whole genome shotgun (WGS) entry which is preliminary data.</text>
</comment>
<organism evidence="3 4">
    <name type="scientific">Mediterraneibacter catenae</name>
    <dbReference type="NCBI Taxonomy" id="2594882"/>
    <lineage>
        <taxon>Bacteria</taxon>
        <taxon>Bacillati</taxon>
        <taxon>Bacillota</taxon>
        <taxon>Clostridia</taxon>
        <taxon>Lachnospirales</taxon>
        <taxon>Lachnospiraceae</taxon>
        <taxon>Mediterraneibacter</taxon>
    </lineage>
</organism>
<evidence type="ECO:0000256" key="2">
    <source>
        <dbReference type="SAM" id="Phobius"/>
    </source>
</evidence>
<dbReference type="EMBL" id="VMSO01000011">
    <property type="protein sequence ID" value="KAA8501186.1"/>
    <property type="molecule type" value="Genomic_DNA"/>
</dbReference>
<keyword evidence="4" id="KW-1185">Reference proteome</keyword>
<accession>A0A5M9I056</accession>
<gene>
    <name evidence="3" type="ORF">FNY66_09775</name>
</gene>
<dbReference type="Proteomes" id="UP000322025">
    <property type="component" value="Unassembled WGS sequence"/>
</dbReference>
<dbReference type="RefSeq" id="WP_150311012.1">
    <property type="nucleotide sequence ID" value="NZ_VMSO01000011.1"/>
</dbReference>
<feature type="compositionally biased region" description="Polar residues" evidence="1">
    <location>
        <begin position="97"/>
        <end position="109"/>
    </location>
</feature>
<protein>
    <submittedName>
        <fullName evidence="3">Uncharacterized protein</fullName>
    </submittedName>
</protein>